<evidence type="ECO:0000313" key="1">
    <source>
        <dbReference type="EMBL" id="KAL0918051.1"/>
    </source>
</evidence>
<organism evidence="1 2">
    <name type="scientific">Dendrobium thyrsiflorum</name>
    <name type="common">Pinecone-like raceme dendrobium</name>
    <name type="synonym">Orchid</name>
    <dbReference type="NCBI Taxonomy" id="117978"/>
    <lineage>
        <taxon>Eukaryota</taxon>
        <taxon>Viridiplantae</taxon>
        <taxon>Streptophyta</taxon>
        <taxon>Embryophyta</taxon>
        <taxon>Tracheophyta</taxon>
        <taxon>Spermatophyta</taxon>
        <taxon>Magnoliopsida</taxon>
        <taxon>Liliopsida</taxon>
        <taxon>Asparagales</taxon>
        <taxon>Orchidaceae</taxon>
        <taxon>Epidendroideae</taxon>
        <taxon>Malaxideae</taxon>
        <taxon>Dendrobiinae</taxon>
        <taxon>Dendrobium</taxon>
    </lineage>
</organism>
<evidence type="ECO:0000313" key="2">
    <source>
        <dbReference type="Proteomes" id="UP001552299"/>
    </source>
</evidence>
<comment type="caution">
    <text evidence="1">The sequence shown here is derived from an EMBL/GenBank/DDBJ whole genome shotgun (WGS) entry which is preliminary data.</text>
</comment>
<dbReference type="EMBL" id="JANQDX010000009">
    <property type="protein sequence ID" value="KAL0918051.1"/>
    <property type="molecule type" value="Genomic_DNA"/>
</dbReference>
<accession>A0ABD0V621</accession>
<name>A0ABD0V621_DENTH</name>
<dbReference type="AlphaFoldDB" id="A0ABD0V621"/>
<dbReference type="Proteomes" id="UP001552299">
    <property type="component" value="Unassembled WGS sequence"/>
</dbReference>
<protein>
    <submittedName>
        <fullName evidence="1">Uncharacterized protein</fullName>
    </submittedName>
</protein>
<keyword evidence="2" id="KW-1185">Reference proteome</keyword>
<proteinExistence type="predicted"/>
<reference evidence="1 2" key="1">
    <citation type="journal article" date="2024" name="Plant Biotechnol. J.">
        <title>Dendrobium thyrsiflorum genome and its molecular insights into genes involved in important horticultural traits.</title>
        <authorList>
            <person name="Chen B."/>
            <person name="Wang J.Y."/>
            <person name="Zheng P.J."/>
            <person name="Li K.L."/>
            <person name="Liang Y.M."/>
            <person name="Chen X.F."/>
            <person name="Zhang C."/>
            <person name="Zhao X."/>
            <person name="He X."/>
            <person name="Zhang G.Q."/>
            <person name="Liu Z.J."/>
            <person name="Xu Q."/>
        </authorList>
    </citation>
    <scope>NUCLEOTIDE SEQUENCE [LARGE SCALE GENOMIC DNA]</scope>
    <source>
        <strain evidence="1">GZMU011</strain>
    </source>
</reference>
<sequence>MGFIQRIELEEFPTYCAHCKVFGHSKVECHILNPPLANIPAPNVVGLDMDVGDKIVDNVVPVLSGENPIDDVVLSVNDLPNPTSELVPIEVVINIVESPLVGNESLVPDMVREGAVDSSLHDFNVDQGVLVGNQVVNCDQVDDGVASTLLNLAKAPGEVEEEGKVKAVVSGALVSGGSESLVEVSIIVMSPNGLYAHCVSNLGVTYSGHSIWHDGYPSLLGEMGEDSDVEQDDSFKDLYGLDVIQVAEKVLSCGSSISFVGMVLG</sequence>
<gene>
    <name evidence="1" type="ORF">M5K25_010039</name>
</gene>